<gene>
    <name evidence="1" type="ORF">P5673_025630</name>
</gene>
<protein>
    <submittedName>
        <fullName evidence="1">Uncharacterized protein</fullName>
    </submittedName>
</protein>
<sequence>MNSVEHKELLGTWSLTFKDEKLKVEVYEFQYLWQARVGVELIDRRQGNTAGIFAVLSTNVPDISLKRGEFVVKTYSENENLWLQMKDFPEFEDTGKFAQLPYNECPIWRIRGYDICTDRELKTQVENELYFTGTIERAFKDLRENRPKKRYKDVISAGTLMEALQSMCQALCESDYFAKDTKTFKHNKKRLVKVKGKWKIVSVKDDKDQ</sequence>
<name>A0AAD9UXB1_ACRCE</name>
<reference evidence="1" key="2">
    <citation type="journal article" date="2023" name="Science">
        <title>Genomic signatures of disease resistance in endangered staghorn corals.</title>
        <authorList>
            <person name="Vollmer S.V."/>
            <person name="Selwyn J.D."/>
            <person name="Despard B.A."/>
            <person name="Roesel C.L."/>
        </authorList>
    </citation>
    <scope>NUCLEOTIDE SEQUENCE</scope>
    <source>
        <strain evidence="1">K2</strain>
    </source>
</reference>
<evidence type="ECO:0000313" key="1">
    <source>
        <dbReference type="EMBL" id="KAK2553172.1"/>
    </source>
</evidence>
<organism evidence="1 2">
    <name type="scientific">Acropora cervicornis</name>
    <name type="common">Staghorn coral</name>
    <dbReference type="NCBI Taxonomy" id="6130"/>
    <lineage>
        <taxon>Eukaryota</taxon>
        <taxon>Metazoa</taxon>
        <taxon>Cnidaria</taxon>
        <taxon>Anthozoa</taxon>
        <taxon>Hexacorallia</taxon>
        <taxon>Scleractinia</taxon>
        <taxon>Astrocoeniina</taxon>
        <taxon>Acroporidae</taxon>
        <taxon>Acropora</taxon>
    </lineage>
</organism>
<evidence type="ECO:0000313" key="2">
    <source>
        <dbReference type="Proteomes" id="UP001249851"/>
    </source>
</evidence>
<proteinExistence type="predicted"/>
<dbReference type="EMBL" id="JARQWQ010000080">
    <property type="protein sequence ID" value="KAK2553172.1"/>
    <property type="molecule type" value="Genomic_DNA"/>
</dbReference>
<dbReference type="Proteomes" id="UP001249851">
    <property type="component" value="Unassembled WGS sequence"/>
</dbReference>
<reference evidence="1" key="1">
    <citation type="journal article" date="2023" name="G3 (Bethesda)">
        <title>Whole genome assembly and annotation of the endangered Caribbean coral Acropora cervicornis.</title>
        <authorList>
            <person name="Selwyn J.D."/>
            <person name="Vollmer S.V."/>
        </authorList>
    </citation>
    <scope>NUCLEOTIDE SEQUENCE</scope>
    <source>
        <strain evidence="1">K2</strain>
    </source>
</reference>
<accession>A0AAD9UXB1</accession>
<keyword evidence="2" id="KW-1185">Reference proteome</keyword>
<comment type="caution">
    <text evidence="1">The sequence shown here is derived from an EMBL/GenBank/DDBJ whole genome shotgun (WGS) entry which is preliminary data.</text>
</comment>
<dbReference type="AlphaFoldDB" id="A0AAD9UXB1"/>